<dbReference type="PROSITE" id="PS01315">
    <property type="entry name" value="CDS"/>
    <property type="match status" value="1"/>
</dbReference>
<keyword evidence="9" id="KW-0444">Lipid biosynthesis</keyword>
<evidence type="ECO:0000256" key="16">
    <source>
        <dbReference type="ARBA" id="ARBA00023209"/>
    </source>
</evidence>
<keyword evidence="14" id="KW-0443">Lipid metabolism</keyword>
<evidence type="ECO:0000256" key="4">
    <source>
        <dbReference type="ARBA" id="ARBA00005189"/>
    </source>
</evidence>
<name>A0A1M6QZU9_9AQUI</name>
<comment type="subcellular location">
    <subcellularLocation>
        <location evidence="2">Cell membrane</location>
        <topology evidence="2">Multi-pass membrane protein</topology>
    </subcellularLocation>
</comment>
<gene>
    <name evidence="20" type="ORF">SAMN05444391_0461</name>
</gene>
<keyword evidence="11 18" id="KW-0812">Transmembrane</keyword>
<dbReference type="STRING" id="381751.SAMN05444391_0461"/>
<keyword evidence="17" id="KW-1208">Phospholipid metabolism</keyword>
<evidence type="ECO:0000256" key="8">
    <source>
        <dbReference type="ARBA" id="ARBA00022475"/>
    </source>
</evidence>
<dbReference type="GO" id="GO:0016024">
    <property type="term" value="P:CDP-diacylglycerol biosynthetic process"/>
    <property type="evidence" value="ECO:0007669"/>
    <property type="project" value="UniProtKB-UniPathway"/>
</dbReference>
<evidence type="ECO:0000256" key="19">
    <source>
        <dbReference type="SAM" id="Phobius"/>
    </source>
</evidence>
<dbReference type="GO" id="GO:0004605">
    <property type="term" value="F:phosphatidate cytidylyltransferase activity"/>
    <property type="evidence" value="ECO:0007669"/>
    <property type="project" value="UniProtKB-EC"/>
</dbReference>
<protein>
    <recommendedName>
        <fullName evidence="7 18">Phosphatidate cytidylyltransferase</fullName>
        <ecNumber evidence="6 18">2.7.7.41</ecNumber>
    </recommendedName>
</protein>
<proteinExistence type="inferred from homology"/>
<feature type="transmembrane region" description="Helical" evidence="19">
    <location>
        <begin position="178"/>
        <end position="197"/>
    </location>
</feature>
<keyword evidence="8" id="KW-1003">Cell membrane</keyword>
<organism evidence="20 21">
    <name type="scientific">Thermocrinis minervae</name>
    <dbReference type="NCBI Taxonomy" id="381751"/>
    <lineage>
        <taxon>Bacteria</taxon>
        <taxon>Pseudomonadati</taxon>
        <taxon>Aquificota</taxon>
        <taxon>Aquificia</taxon>
        <taxon>Aquificales</taxon>
        <taxon>Aquificaceae</taxon>
        <taxon>Thermocrinis</taxon>
    </lineage>
</organism>
<feature type="transmembrane region" description="Helical" evidence="19">
    <location>
        <begin position="12"/>
        <end position="36"/>
    </location>
</feature>
<evidence type="ECO:0000256" key="6">
    <source>
        <dbReference type="ARBA" id="ARBA00012487"/>
    </source>
</evidence>
<evidence type="ECO:0000256" key="12">
    <source>
        <dbReference type="ARBA" id="ARBA00022695"/>
    </source>
</evidence>
<evidence type="ECO:0000256" key="10">
    <source>
        <dbReference type="ARBA" id="ARBA00022679"/>
    </source>
</evidence>
<comment type="similarity">
    <text evidence="5 18">Belongs to the CDS family.</text>
</comment>
<accession>A0A1M6QZU9</accession>
<dbReference type="InterPro" id="IPR000374">
    <property type="entry name" value="PC_trans"/>
</dbReference>
<dbReference type="EC" id="2.7.7.41" evidence="6 18"/>
<evidence type="ECO:0000256" key="9">
    <source>
        <dbReference type="ARBA" id="ARBA00022516"/>
    </source>
</evidence>
<evidence type="ECO:0000256" key="11">
    <source>
        <dbReference type="ARBA" id="ARBA00022692"/>
    </source>
</evidence>
<dbReference type="Proteomes" id="UP000189810">
    <property type="component" value="Chromosome I"/>
</dbReference>
<keyword evidence="15 19" id="KW-0472">Membrane</keyword>
<dbReference type="RefSeq" id="WP_079653630.1">
    <property type="nucleotide sequence ID" value="NZ_LT670846.1"/>
</dbReference>
<comment type="pathway">
    <text evidence="4">Lipid metabolism.</text>
</comment>
<dbReference type="EMBL" id="LT670846">
    <property type="protein sequence ID" value="SHK25724.1"/>
    <property type="molecule type" value="Genomic_DNA"/>
</dbReference>
<keyword evidence="16" id="KW-0594">Phospholipid biosynthesis</keyword>
<feature type="transmembrane region" description="Helical" evidence="19">
    <location>
        <begin position="156"/>
        <end position="172"/>
    </location>
</feature>
<evidence type="ECO:0000313" key="21">
    <source>
        <dbReference type="Proteomes" id="UP000189810"/>
    </source>
</evidence>
<dbReference type="PANTHER" id="PTHR46382:SF1">
    <property type="entry name" value="PHOSPHATIDATE CYTIDYLYLTRANSFERASE"/>
    <property type="match status" value="1"/>
</dbReference>
<dbReference type="UniPathway" id="UPA00557">
    <property type="reaction ID" value="UER00614"/>
</dbReference>
<dbReference type="PANTHER" id="PTHR46382">
    <property type="entry name" value="PHOSPHATIDATE CYTIDYLYLTRANSFERASE"/>
    <property type="match status" value="1"/>
</dbReference>
<evidence type="ECO:0000256" key="2">
    <source>
        <dbReference type="ARBA" id="ARBA00004651"/>
    </source>
</evidence>
<comment type="pathway">
    <text evidence="3 18">Phospholipid metabolism; CDP-diacylglycerol biosynthesis; CDP-diacylglycerol from sn-glycerol 3-phosphate: step 3/3.</text>
</comment>
<feature type="transmembrane region" description="Helical" evidence="19">
    <location>
        <begin position="117"/>
        <end position="136"/>
    </location>
</feature>
<evidence type="ECO:0000256" key="15">
    <source>
        <dbReference type="ARBA" id="ARBA00023136"/>
    </source>
</evidence>
<keyword evidence="12 18" id="KW-0548">Nucleotidyltransferase</keyword>
<evidence type="ECO:0000256" key="7">
    <source>
        <dbReference type="ARBA" id="ARBA00019373"/>
    </source>
</evidence>
<evidence type="ECO:0000256" key="14">
    <source>
        <dbReference type="ARBA" id="ARBA00023098"/>
    </source>
</evidence>
<feature type="transmembrane region" description="Helical" evidence="19">
    <location>
        <begin position="56"/>
        <end position="80"/>
    </location>
</feature>
<dbReference type="OrthoDB" id="9799199at2"/>
<keyword evidence="21" id="KW-1185">Reference proteome</keyword>
<evidence type="ECO:0000256" key="3">
    <source>
        <dbReference type="ARBA" id="ARBA00005119"/>
    </source>
</evidence>
<dbReference type="Pfam" id="PF01148">
    <property type="entry name" value="CTP_transf_1"/>
    <property type="match status" value="1"/>
</dbReference>
<keyword evidence="13 19" id="KW-1133">Transmembrane helix</keyword>
<reference evidence="20 21" key="1">
    <citation type="submission" date="2016-11" db="EMBL/GenBank/DDBJ databases">
        <authorList>
            <person name="Jaros S."/>
            <person name="Januszkiewicz K."/>
            <person name="Wedrychowicz H."/>
        </authorList>
    </citation>
    <scope>NUCLEOTIDE SEQUENCE [LARGE SCALE GENOMIC DNA]</scope>
    <source>
        <strain evidence="20 21">DSM 19557</strain>
    </source>
</reference>
<evidence type="ECO:0000256" key="18">
    <source>
        <dbReference type="RuleBase" id="RU003938"/>
    </source>
</evidence>
<dbReference type="AlphaFoldDB" id="A0A1M6QZU9"/>
<dbReference type="GO" id="GO:0005886">
    <property type="term" value="C:plasma membrane"/>
    <property type="evidence" value="ECO:0007669"/>
    <property type="project" value="UniProtKB-SubCell"/>
</dbReference>
<sequence>MGPSWKSRELIGITFVFTALGLSLAPPWIFLIALAGVSLVMSWELSKALSFELYPLAPVVLLMSAYSLEMGTVALFMSTLWISSRRWDLDTFFKTFFIQAYCGLLPSYIFAIKSFGGLHLIKLLFFVWVVDTASYYVGKTFGKTPLASRLSPKKTWEGLLGGILAGMLYSFFAFKNPYLGALLALVALGGDLFKSFIKRQVGIKDFSNILGEHGGFTDRLDSLLMCAPVYLHYLKIVS</sequence>
<feature type="transmembrane region" description="Helical" evidence="19">
    <location>
        <begin position="92"/>
        <end position="111"/>
    </location>
</feature>
<evidence type="ECO:0000256" key="17">
    <source>
        <dbReference type="ARBA" id="ARBA00023264"/>
    </source>
</evidence>
<evidence type="ECO:0000256" key="13">
    <source>
        <dbReference type="ARBA" id="ARBA00022989"/>
    </source>
</evidence>
<evidence type="ECO:0000256" key="5">
    <source>
        <dbReference type="ARBA" id="ARBA00010185"/>
    </source>
</evidence>
<keyword evidence="10 18" id="KW-0808">Transferase</keyword>
<evidence type="ECO:0000256" key="1">
    <source>
        <dbReference type="ARBA" id="ARBA00001698"/>
    </source>
</evidence>
<comment type="catalytic activity">
    <reaction evidence="1 18">
        <text>a 1,2-diacyl-sn-glycero-3-phosphate + CTP + H(+) = a CDP-1,2-diacyl-sn-glycerol + diphosphate</text>
        <dbReference type="Rhea" id="RHEA:16229"/>
        <dbReference type="ChEBI" id="CHEBI:15378"/>
        <dbReference type="ChEBI" id="CHEBI:33019"/>
        <dbReference type="ChEBI" id="CHEBI:37563"/>
        <dbReference type="ChEBI" id="CHEBI:58332"/>
        <dbReference type="ChEBI" id="CHEBI:58608"/>
        <dbReference type="EC" id="2.7.7.41"/>
    </reaction>
</comment>
<evidence type="ECO:0000313" key="20">
    <source>
        <dbReference type="EMBL" id="SHK25724.1"/>
    </source>
</evidence>